<proteinExistence type="predicted"/>
<dbReference type="Pfam" id="PF06796">
    <property type="entry name" value="NapE"/>
    <property type="match status" value="1"/>
</dbReference>
<organism evidence="2 3">
    <name type="scientific">Agarivorans aestuarii</name>
    <dbReference type="NCBI Taxonomy" id="1563703"/>
    <lineage>
        <taxon>Bacteria</taxon>
        <taxon>Pseudomonadati</taxon>
        <taxon>Pseudomonadota</taxon>
        <taxon>Gammaproteobacteria</taxon>
        <taxon>Alteromonadales</taxon>
        <taxon>Alteromonadaceae</taxon>
        <taxon>Agarivorans</taxon>
    </lineage>
</organism>
<protein>
    <submittedName>
        <fullName evidence="2">Periplasmic nitrate reductase, NapE protein</fullName>
    </submittedName>
</protein>
<evidence type="ECO:0000313" key="2">
    <source>
        <dbReference type="EMBL" id="MEE1674634.1"/>
    </source>
</evidence>
<dbReference type="Proteomes" id="UP001310248">
    <property type="component" value="Unassembled WGS sequence"/>
</dbReference>
<keyword evidence="1" id="KW-0812">Transmembrane</keyword>
<evidence type="ECO:0000313" key="3">
    <source>
        <dbReference type="Proteomes" id="UP001310248"/>
    </source>
</evidence>
<dbReference type="RefSeq" id="WP_163133342.1">
    <property type="nucleotide sequence ID" value="NZ_AP023033.1"/>
</dbReference>
<sequence>MSKNNVVEPSPSKMDEWKVFLFIAVVLFPILAVVTVGGYGFIVWMLQIMMGPPGHG</sequence>
<feature type="transmembrane region" description="Helical" evidence="1">
    <location>
        <begin position="20"/>
        <end position="46"/>
    </location>
</feature>
<keyword evidence="3" id="KW-1185">Reference proteome</keyword>
<evidence type="ECO:0000256" key="1">
    <source>
        <dbReference type="SAM" id="Phobius"/>
    </source>
</evidence>
<name>A0ABU7G644_9ALTE</name>
<keyword evidence="1" id="KW-1133">Transmembrane helix</keyword>
<keyword evidence="1" id="KW-0472">Membrane</keyword>
<dbReference type="EMBL" id="JAYDYW010000009">
    <property type="protein sequence ID" value="MEE1674634.1"/>
    <property type="molecule type" value="Genomic_DNA"/>
</dbReference>
<reference evidence="3" key="1">
    <citation type="submission" date="2023-07" db="EMBL/GenBank/DDBJ databases">
        <title>Draft genome sequence of Agarivorans aestuarii strain ZMCS4, a CAZymes producing bacteria isolated from the marine brown algae Clodostephus spongiosus.</title>
        <authorList>
            <person name="Lorente B."/>
            <person name="Cabral C."/>
            <person name="Frias J."/>
            <person name="Faria J."/>
            <person name="Toubarro D."/>
        </authorList>
    </citation>
    <scope>NUCLEOTIDE SEQUENCE [LARGE SCALE GENOMIC DNA]</scope>
    <source>
        <strain evidence="3">ZMCS4</strain>
    </source>
</reference>
<dbReference type="InterPro" id="IPR010649">
    <property type="entry name" value="NapE_TorE"/>
</dbReference>
<gene>
    <name evidence="2" type="ORF">SNR37_004077</name>
</gene>
<comment type="caution">
    <text evidence="2">The sequence shown here is derived from an EMBL/GenBank/DDBJ whole genome shotgun (WGS) entry which is preliminary data.</text>
</comment>
<accession>A0ABU7G644</accession>